<evidence type="ECO:0000313" key="3">
    <source>
        <dbReference type="Proteomes" id="UP000305948"/>
    </source>
</evidence>
<accession>A0A5C3MJY1</accession>
<reference evidence="2 3" key="1">
    <citation type="journal article" date="2019" name="Nat. Ecol. Evol.">
        <title>Megaphylogeny resolves global patterns of mushroom evolution.</title>
        <authorList>
            <person name="Varga T."/>
            <person name="Krizsan K."/>
            <person name="Foldi C."/>
            <person name="Dima B."/>
            <person name="Sanchez-Garcia M."/>
            <person name="Sanchez-Ramirez S."/>
            <person name="Szollosi G.J."/>
            <person name="Szarkandi J.G."/>
            <person name="Papp V."/>
            <person name="Albert L."/>
            <person name="Andreopoulos W."/>
            <person name="Angelini C."/>
            <person name="Antonin V."/>
            <person name="Barry K.W."/>
            <person name="Bougher N.L."/>
            <person name="Buchanan P."/>
            <person name="Buyck B."/>
            <person name="Bense V."/>
            <person name="Catcheside P."/>
            <person name="Chovatia M."/>
            <person name="Cooper J."/>
            <person name="Damon W."/>
            <person name="Desjardin D."/>
            <person name="Finy P."/>
            <person name="Geml J."/>
            <person name="Haridas S."/>
            <person name="Hughes K."/>
            <person name="Justo A."/>
            <person name="Karasinski D."/>
            <person name="Kautmanova I."/>
            <person name="Kiss B."/>
            <person name="Kocsube S."/>
            <person name="Kotiranta H."/>
            <person name="LaButti K.M."/>
            <person name="Lechner B.E."/>
            <person name="Liimatainen K."/>
            <person name="Lipzen A."/>
            <person name="Lukacs Z."/>
            <person name="Mihaltcheva S."/>
            <person name="Morgado L.N."/>
            <person name="Niskanen T."/>
            <person name="Noordeloos M.E."/>
            <person name="Ohm R.A."/>
            <person name="Ortiz-Santana B."/>
            <person name="Ovrebo C."/>
            <person name="Racz N."/>
            <person name="Riley R."/>
            <person name="Savchenko A."/>
            <person name="Shiryaev A."/>
            <person name="Soop K."/>
            <person name="Spirin V."/>
            <person name="Szebenyi C."/>
            <person name="Tomsovsky M."/>
            <person name="Tulloss R.E."/>
            <person name="Uehling J."/>
            <person name="Grigoriev I.V."/>
            <person name="Vagvolgyi C."/>
            <person name="Papp T."/>
            <person name="Martin F.M."/>
            <person name="Miettinen O."/>
            <person name="Hibbett D.S."/>
            <person name="Nagy L.G."/>
        </authorList>
    </citation>
    <scope>NUCLEOTIDE SEQUENCE [LARGE SCALE GENOMIC DNA]</scope>
    <source>
        <strain evidence="2 3">OMC1185</strain>
    </source>
</reference>
<dbReference type="AlphaFoldDB" id="A0A5C3MJY1"/>
<gene>
    <name evidence="2" type="ORF">OE88DRAFT_1740109</name>
</gene>
<feature type="region of interest" description="Disordered" evidence="1">
    <location>
        <begin position="1"/>
        <end position="37"/>
    </location>
</feature>
<feature type="region of interest" description="Disordered" evidence="1">
    <location>
        <begin position="163"/>
        <end position="186"/>
    </location>
</feature>
<feature type="compositionally biased region" description="Polar residues" evidence="1">
    <location>
        <begin position="1"/>
        <end position="21"/>
    </location>
</feature>
<evidence type="ECO:0000256" key="1">
    <source>
        <dbReference type="SAM" id="MobiDB-lite"/>
    </source>
</evidence>
<proteinExistence type="predicted"/>
<protein>
    <submittedName>
        <fullName evidence="2">Uncharacterized protein</fullName>
    </submittedName>
</protein>
<dbReference type="Proteomes" id="UP000305948">
    <property type="component" value="Unassembled WGS sequence"/>
</dbReference>
<evidence type="ECO:0000313" key="2">
    <source>
        <dbReference type="EMBL" id="TFK45604.1"/>
    </source>
</evidence>
<organism evidence="2 3">
    <name type="scientific">Heliocybe sulcata</name>
    <dbReference type="NCBI Taxonomy" id="5364"/>
    <lineage>
        <taxon>Eukaryota</taxon>
        <taxon>Fungi</taxon>
        <taxon>Dikarya</taxon>
        <taxon>Basidiomycota</taxon>
        <taxon>Agaricomycotina</taxon>
        <taxon>Agaricomycetes</taxon>
        <taxon>Gloeophyllales</taxon>
        <taxon>Gloeophyllaceae</taxon>
        <taxon>Heliocybe</taxon>
    </lineage>
</organism>
<keyword evidence="3" id="KW-1185">Reference proteome</keyword>
<dbReference type="EMBL" id="ML213539">
    <property type="protein sequence ID" value="TFK45604.1"/>
    <property type="molecule type" value="Genomic_DNA"/>
</dbReference>
<name>A0A5C3MJY1_9AGAM</name>
<sequence>MAQQHPSPHATTHHNTISYYPNNHRDPTFHNASGPPATSLPLDAIQYPYAQATMDIHSACSTMVEEVREGSLIGQGQLQGHNQQLVHPYESQHWPIRTNEGGEPGLIANWPPRVFKFNPFEDEDGQAHVYLATGDAVPEPFSPARLSTSTTSPLLMPSYDVKSTSANATDGGRSTAGSIGSPEQDDLCSFRTVGGPTRQDVNGFHGL</sequence>